<evidence type="ECO:0000313" key="3">
    <source>
        <dbReference type="Proteomes" id="UP001271007"/>
    </source>
</evidence>
<comment type="caution">
    <text evidence="2">The sequence shown here is derived from an EMBL/GenBank/DDBJ whole genome shotgun (WGS) entry which is preliminary data.</text>
</comment>
<accession>A0AAJ0GB88</accession>
<sequence>MQSRVDHFEGTSAEYVSYLEQTIVNLRQQLQVHSSSSAINSVTAFPSSPAATESPERGRSAPIDNSDSYPPLRIVHFEPEPQQAKKRRCNNPAWMQSAKALIDETPRARNWDNVLMDKGIFDIMTTNGAVTHLLDNSFEPNTPKATTTPVEMENGDVLSYVKNYARATATRVRRASVSLALANFQKFLVLSSCAVLLDSGVPVAGVLDTVRICIGTNATDKYCKRTLRTAKYLNTLIDTLDMNGWGYRASELLLVWNRTPSFYYTLACSVNSSLEHLKDQLCREELTSYTADERNWTPIFVPSLIHNILHKHIE</sequence>
<gene>
    <name evidence="2" type="ORF">LTR09_010281</name>
</gene>
<evidence type="ECO:0000313" key="2">
    <source>
        <dbReference type="EMBL" id="KAK3048288.1"/>
    </source>
</evidence>
<feature type="compositionally biased region" description="Polar residues" evidence="1">
    <location>
        <begin position="42"/>
        <end position="51"/>
    </location>
</feature>
<evidence type="ECO:0000256" key="1">
    <source>
        <dbReference type="SAM" id="MobiDB-lite"/>
    </source>
</evidence>
<dbReference type="EMBL" id="JAWDJX010000050">
    <property type="protein sequence ID" value="KAK3048288.1"/>
    <property type="molecule type" value="Genomic_DNA"/>
</dbReference>
<keyword evidence="3" id="KW-1185">Reference proteome</keyword>
<organism evidence="2 3">
    <name type="scientific">Extremus antarcticus</name>
    <dbReference type="NCBI Taxonomy" id="702011"/>
    <lineage>
        <taxon>Eukaryota</taxon>
        <taxon>Fungi</taxon>
        <taxon>Dikarya</taxon>
        <taxon>Ascomycota</taxon>
        <taxon>Pezizomycotina</taxon>
        <taxon>Dothideomycetes</taxon>
        <taxon>Dothideomycetidae</taxon>
        <taxon>Mycosphaerellales</taxon>
        <taxon>Extremaceae</taxon>
        <taxon>Extremus</taxon>
    </lineage>
</organism>
<feature type="region of interest" description="Disordered" evidence="1">
    <location>
        <begin position="42"/>
        <end position="73"/>
    </location>
</feature>
<name>A0AAJ0GB88_9PEZI</name>
<dbReference type="AlphaFoldDB" id="A0AAJ0GB88"/>
<protein>
    <submittedName>
        <fullName evidence="2">Uncharacterized protein</fullName>
    </submittedName>
</protein>
<dbReference type="Proteomes" id="UP001271007">
    <property type="component" value="Unassembled WGS sequence"/>
</dbReference>
<proteinExistence type="predicted"/>
<reference evidence="2" key="1">
    <citation type="submission" date="2023-04" db="EMBL/GenBank/DDBJ databases">
        <title>Black Yeasts Isolated from many extreme environments.</title>
        <authorList>
            <person name="Coleine C."/>
            <person name="Stajich J.E."/>
            <person name="Selbmann L."/>
        </authorList>
    </citation>
    <scope>NUCLEOTIDE SEQUENCE</scope>
    <source>
        <strain evidence="2">CCFEE 5312</strain>
    </source>
</reference>